<keyword evidence="2" id="KW-1185">Reference proteome</keyword>
<gene>
    <name evidence="1" type="ORF">Moror_6661</name>
</gene>
<dbReference type="HOGENOM" id="CLU_2543080_0_0_1"/>
<dbReference type="KEGG" id="mrr:Moror_6661"/>
<name>V2YYM0_MONRO</name>
<proteinExistence type="predicted"/>
<accession>V2YYM0</accession>
<dbReference type="AlphaFoldDB" id="V2YYM0"/>
<organism evidence="1 2">
    <name type="scientific">Moniliophthora roreri (strain MCA 2997)</name>
    <name type="common">Cocoa frosty pod rot fungus</name>
    <name type="synonym">Crinipellis roreri</name>
    <dbReference type="NCBI Taxonomy" id="1381753"/>
    <lineage>
        <taxon>Eukaryota</taxon>
        <taxon>Fungi</taxon>
        <taxon>Dikarya</taxon>
        <taxon>Basidiomycota</taxon>
        <taxon>Agaricomycotina</taxon>
        <taxon>Agaricomycetes</taxon>
        <taxon>Agaricomycetidae</taxon>
        <taxon>Agaricales</taxon>
        <taxon>Marasmiineae</taxon>
        <taxon>Marasmiaceae</taxon>
        <taxon>Moniliophthora</taxon>
    </lineage>
</organism>
<protein>
    <submittedName>
        <fullName evidence="1">Uncharacterized protein</fullName>
    </submittedName>
</protein>
<dbReference type="Proteomes" id="UP000017559">
    <property type="component" value="Unassembled WGS sequence"/>
</dbReference>
<sequence length="83" mass="9779">MHTVNLVFSSCTLHFLRVQTQSRFHFGSTRGVMCGSKEDRKLQRIVYLDGWWRRGLEVLIGERLWITCSAELFSQLCTDRSFH</sequence>
<evidence type="ECO:0000313" key="2">
    <source>
        <dbReference type="Proteomes" id="UP000017559"/>
    </source>
</evidence>
<comment type="caution">
    <text evidence="1">The sequence shown here is derived from an EMBL/GenBank/DDBJ whole genome shotgun (WGS) entry which is preliminary data.</text>
</comment>
<evidence type="ECO:0000313" key="1">
    <source>
        <dbReference type="EMBL" id="ESK96789.1"/>
    </source>
</evidence>
<dbReference type="EMBL" id="AWSO01000040">
    <property type="protein sequence ID" value="ESK96789.1"/>
    <property type="molecule type" value="Genomic_DNA"/>
</dbReference>
<reference evidence="1 2" key="1">
    <citation type="journal article" date="2014" name="BMC Genomics">
        <title>Genome and secretome analysis of the hemibiotrophic fungal pathogen, Moniliophthora roreri, which causes frosty pod rot disease of cacao: mechanisms of the biotrophic and necrotrophic phases.</title>
        <authorList>
            <person name="Meinhardt L.W."/>
            <person name="Costa G.G.L."/>
            <person name="Thomazella D.P.T."/>
            <person name="Teixeira P.J.P.L."/>
            <person name="Carazzolle M.F."/>
            <person name="Schuster S.C."/>
            <person name="Carlson J.E."/>
            <person name="Guiltinan M.J."/>
            <person name="Mieczkowski P."/>
            <person name="Farmer A."/>
            <person name="Ramaraj T."/>
            <person name="Crozier J."/>
            <person name="Davis R.E."/>
            <person name="Shao J."/>
            <person name="Melnick R.L."/>
            <person name="Pereira G.A.G."/>
            <person name="Bailey B.A."/>
        </authorList>
    </citation>
    <scope>NUCLEOTIDE SEQUENCE [LARGE SCALE GENOMIC DNA]</scope>
    <source>
        <strain evidence="1 2">MCA 2997</strain>
    </source>
</reference>